<dbReference type="PANTHER" id="PTHR30251:SF2">
    <property type="entry name" value="FIMBRIAL CHAPERONE YADV-RELATED"/>
    <property type="match status" value="1"/>
</dbReference>
<proteinExistence type="inferred from homology"/>
<dbReference type="PRINTS" id="PR00969">
    <property type="entry name" value="CHAPERONPILI"/>
</dbReference>
<evidence type="ECO:0000256" key="7">
    <source>
        <dbReference type="ARBA" id="ARBA00023319"/>
    </source>
</evidence>
<feature type="signal peptide" evidence="9">
    <location>
        <begin position="1"/>
        <end position="24"/>
    </location>
</feature>
<dbReference type="InterPro" id="IPR008962">
    <property type="entry name" value="PapD-like_sf"/>
</dbReference>
<keyword evidence="3" id="KW-1029">Fimbrium biogenesis</keyword>
<gene>
    <name evidence="12" type="ORF">GA0061070_101012</name>
</gene>
<dbReference type="FunFam" id="2.60.40.10:FF:000458">
    <property type="entry name" value="Molecular chaperone FimC"/>
    <property type="match status" value="1"/>
</dbReference>
<comment type="similarity">
    <text evidence="2 8">Belongs to the periplasmic pilus chaperone family.</text>
</comment>
<dbReference type="SUPFAM" id="SSF49354">
    <property type="entry name" value="PapD-like"/>
    <property type="match status" value="1"/>
</dbReference>
<keyword evidence="7" id="KW-0393">Immunoglobulin domain</keyword>
<dbReference type="InterPro" id="IPR001829">
    <property type="entry name" value="Pili_assmbl_chaperone_bac"/>
</dbReference>
<evidence type="ECO:0000256" key="6">
    <source>
        <dbReference type="ARBA" id="ARBA00023186"/>
    </source>
</evidence>
<dbReference type="GO" id="GO:0030288">
    <property type="term" value="C:outer membrane-bounded periplasmic space"/>
    <property type="evidence" value="ECO:0007669"/>
    <property type="project" value="InterPro"/>
</dbReference>
<dbReference type="InterPro" id="IPR050643">
    <property type="entry name" value="Periplasmic_pilus_chap"/>
</dbReference>
<dbReference type="InterPro" id="IPR016147">
    <property type="entry name" value="Pili_assmbl_chaperone_N"/>
</dbReference>
<dbReference type="Proteomes" id="UP000198515">
    <property type="component" value="Unassembled WGS sequence"/>
</dbReference>
<feature type="chain" id="PRO_5008689700" evidence="9">
    <location>
        <begin position="25"/>
        <end position="251"/>
    </location>
</feature>
<evidence type="ECO:0000256" key="8">
    <source>
        <dbReference type="RuleBase" id="RU003918"/>
    </source>
</evidence>
<dbReference type="EMBL" id="FMBC01000010">
    <property type="protein sequence ID" value="SCC13999.1"/>
    <property type="molecule type" value="Genomic_DNA"/>
</dbReference>
<protein>
    <submittedName>
        <fullName evidence="12">P pilus assembly protein, chaperone PapD</fullName>
    </submittedName>
</protein>
<evidence type="ECO:0000313" key="13">
    <source>
        <dbReference type="Proteomes" id="UP000198515"/>
    </source>
</evidence>
<comment type="subcellular location">
    <subcellularLocation>
        <location evidence="1 8">Periplasm</location>
    </subcellularLocation>
</comment>
<keyword evidence="5" id="KW-0574">Periplasm</keyword>
<evidence type="ECO:0000256" key="3">
    <source>
        <dbReference type="ARBA" id="ARBA00022558"/>
    </source>
</evidence>
<dbReference type="AlphaFoldDB" id="A0A1C4C4H0"/>
<feature type="domain" description="Pili assembly chaperone N-terminal" evidence="10">
    <location>
        <begin position="25"/>
        <end position="147"/>
    </location>
</feature>
<dbReference type="Pfam" id="PF02753">
    <property type="entry name" value="PapD_C"/>
    <property type="match status" value="1"/>
</dbReference>
<dbReference type="GO" id="GO:0071555">
    <property type="term" value="P:cell wall organization"/>
    <property type="evidence" value="ECO:0007669"/>
    <property type="project" value="InterPro"/>
</dbReference>
<evidence type="ECO:0000259" key="10">
    <source>
        <dbReference type="Pfam" id="PF00345"/>
    </source>
</evidence>
<evidence type="ECO:0000256" key="9">
    <source>
        <dbReference type="SAM" id="SignalP"/>
    </source>
</evidence>
<dbReference type="Gene3D" id="2.60.40.10">
    <property type="entry name" value="Immunoglobulins"/>
    <property type="match status" value="2"/>
</dbReference>
<dbReference type="RefSeq" id="WP_090134708.1">
    <property type="nucleotide sequence ID" value="NZ_FMBC01000010.1"/>
</dbReference>
<feature type="domain" description="Pili assembly chaperone C-terminal" evidence="11">
    <location>
        <begin position="171"/>
        <end position="235"/>
    </location>
</feature>
<keyword evidence="4 9" id="KW-0732">Signal</keyword>
<evidence type="ECO:0000256" key="4">
    <source>
        <dbReference type="ARBA" id="ARBA00022729"/>
    </source>
</evidence>
<dbReference type="OrthoDB" id="9131059at2"/>
<dbReference type="SUPFAM" id="SSF49584">
    <property type="entry name" value="Periplasmic chaperone C-domain"/>
    <property type="match status" value="1"/>
</dbReference>
<dbReference type="InterPro" id="IPR036316">
    <property type="entry name" value="Pili_assmbl_chap_C_dom_sf"/>
</dbReference>
<evidence type="ECO:0000313" key="12">
    <source>
        <dbReference type="EMBL" id="SCC13999.1"/>
    </source>
</evidence>
<evidence type="ECO:0000259" key="11">
    <source>
        <dbReference type="Pfam" id="PF02753"/>
    </source>
</evidence>
<dbReference type="InterPro" id="IPR016148">
    <property type="entry name" value="Pili_assmbl_chaperone_C"/>
</dbReference>
<dbReference type="PANTHER" id="PTHR30251">
    <property type="entry name" value="PILUS ASSEMBLY CHAPERONE"/>
    <property type="match status" value="1"/>
</dbReference>
<evidence type="ECO:0000256" key="2">
    <source>
        <dbReference type="ARBA" id="ARBA00007399"/>
    </source>
</evidence>
<dbReference type="InterPro" id="IPR018046">
    <property type="entry name" value="Pili_assmbl_chaperone_CS"/>
</dbReference>
<dbReference type="Pfam" id="PF00345">
    <property type="entry name" value="PapD_N"/>
    <property type="match status" value="1"/>
</dbReference>
<organism evidence="12 13">
    <name type="scientific">Kosakonia oryziphila</name>
    <dbReference type="NCBI Taxonomy" id="1005667"/>
    <lineage>
        <taxon>Bacteria</taxon>
        <taxon>Pseudomonadati</taxon>
        <taxon>Pseudomonadota</taxon>
        <taxon>Gammaproteobacteria</taxon>
        <taxon>Enterobacterales</taxon>
        <taxon>Enterobacteriaceae</taxon>
        <taxon>Kosakonia</taxon>
    </lineage>
</organism>
<keyword evidence="6 8" id="KW-0143">Chaperone</keyword>
<evidence type="ECO:0000256" key="1">
    <source>
        <dbReference type="ARBA" id="ARBA00004418"/>
    </source>
</evidence>
<name>A0A1C4C4H0_9ENTR</name>
<reference evidence="13" key="1">
    <citation type="submission" date="2016-08" db="EMBL/GenBank/DDBJ databases">
        <authorList>
            <person name="Varghese N."/>
            <person name="Submissions Spin"/>
        </authorList>
    </citation>
    <scope>NUCLEOTIDE SEQUENCE [LARGE SCALE GENOMIC DNA]</scope>
    <source>
        <strain evidence="13">REICA_142</strain>
    </source>
</reference>
<dbReference type="InterPro" id="IPR013783">
    <property type="entry name" value="Ig-like_fold"/>
</dbReference>
<dbReference type="PROSITE" id="PS00635">
    <property type="entry name" value="PILI_CHAPERONE"/>
    <property type="match status" value="1"/>
</dbReference>
<keyword evidence="13" id="KW-1185">Reference proteome</keyword>
<accession>A0A1C4C4H0</accession>
<sequence>MKYQHAILLNTFFFLMLVTHAAFAGMTISGTRVIFPGSEKEQTIRTNNKNKKPSLVQVWVDDGNKNSDINNIKVPFIVTPPVYRVEPGKGQSVRLIYNGMTLPQDRESVFWFNMLEIPPVNEKMKDTDHLELAFRTRIKIFYRPTALNSNSANEFEKLHWEMISPMKGIKVTNPTPYYFSFDSAVVSSGSSKYPLVVDMVPPFGSKEFLLEQKNKSITTINSIDVRLINDYGSVVNYQLVYSSGNTISIKK</sequence>
<evidence type="ECO:0000256" key="5">
    <source>
        <dbReference type="ARBA" id="ARBA00022764"/>
    </source>
</evidence>